<dbReference type="InterPro" id="IPR005181">
    <property type="entry name" value="SASA"/>
</dbReference>
<dbReference type="EMBL" id="BPUB01000002">
    <property type="protein sequence ID" value="GJG59861.1"/>
    <property type="molecule type" value="Genomic_DNA"/>
</dbReference>
<dbReference type="PANTHER" id="PTHR22901:SF0">
    <property type="entry name" value="SIALATE O-ACETYLESTERASE"/>
    <property type="match status" value="1"/>
</dbReference>
<dbReference type="Gene3D" id="3.40.50.1110">
    <property type="entry name" value="SGNH hydrolase"/>
    <property type="match status" value="1"/>
</dbReference>
<dbReference type="AlphaFoldDB" id="A0A9R1CC50"/>
<dbReference type="GO" id="GO:0001681">
    <property type="term" value="F:sialate O-acetylesterase activity"/>
    <property type="evidence" value="ECO:0007669"/>
    <property type="project" value="InterPro"/>
</dbReference>
<sequence>MYKRFLIIATALLAVSASSQAKVRLPHLLSDGMVIQQNTNANLWGWAKPKSEVTVSASWTAEKFHATAGKDGKFIVKVSTPAASFEPLTITLDDGDGAATISNVLAGDVWICAGQSNMEMPVKGFNGCPVKEYNNVVADAANNRGLRYCKIPSVMSMKPLADANCQWRNSDMRNVSDESATGYFFGRMLSRSLNIPIGLIEANKGGTRVESWLNEASLKKYTDEKLDTMSIVRNSRYDYERTLVWGNGTFAPVINSTIKGIIFYQGCGNVGYHTTDYAFRLSKLVEQWRSSFGDVPFYFVQIAPFDYGPGIEAAKLREQQAKAMDLIPNSDMVCTNDLVYPYERHQIHPCQKRQVGERLAFIALNHNYGFSNLYCDSPEFDKMEISGDTCFIKLKKDYGGLSRYDGIEGFEVAGADKVFHPAEACHYWKQGNDPHNEWIQVISKDVKSPVAVRYCFKSFQLGNLGNQGGLPLIPFRTDTWDK</sequence>
<dbReference type="InterPro" id="IPR039329">
    <property type="entry name" value="SIAE"/>
</dbReference>
<dbReference type="PANTHER" id="PTHR22901">
    <property type="entry name" value="SIALATE O-ACETYLESTERASE"/>
    <property type="match status" value="1"/>
</dbReference>
<feature type="signal peptide" evidence="2">
    <location>
        <begin position="1"/>
        <end position="21"/>
    </location>
</feature>
<dbReference type="Pfam" id="PF03629">
    <property type="entry name" value="SASA"/>
    <property type="match status" value="1"/>
</dbReference>
<gene>
    <name evidence="4" type="ORF">PRLR5076_27120</name>
</gene>
<evidence type="ECO:0000259" key="3">
    <source>
        <dbReference type="Pfam" id="PF03629"/>
    </source>
</evidence>
<dbReference type="InterPro" id="IPR036514">
    <property type="entry name" value="SGNH_hydro_sf"/>
</dbReference>
<evidence type="ECO:0000256" key="2">
    <source>
        <dbReference type="SAM" id="SignalP"/>
    </source>
</evidence>
<evidence type="ECO:0000313" key="4">
    <source>
        <dbReference type="EMBL" id="GJG59861.1"/>
    </source>
</evidence>
<evidence type="ECO:0000256" key="1">
    <source>
        <dbReference type="ARBA" id="ARBA00022801"/>
    </source>
</evidence>
<name>A0A9R1CC50_9BACT</name>
<organism evidence="4 5">
    <name type="scientific">Prevotella lacticifex</name>
    <dbReference type="NCBI Taxonomy" id="2854755"/>
    <lineage>
        <taxon>Bacteria</taxon>
        <taxon>Pseudomonadati</taxon>
        <taxon>Bacteroidota</taxon>
        <taxon>Bacteroidia</taxon>
        <taxon>Bacteroidales</taxon>
        <taxon>Prevotellaceae</taxon>
        <taxon>Prevotella</taxon>
    </lineage>
</organism>
<feature type="chain" id="PRO_5040453707" evidence="2">
    <location>
        <begin position="22"/>
        <end position="482"/>
    </location>
</feature>
<reference evidence="4" key="1">
    <citation type="journal article" date="2022" name="Int. J. Syst. Evol. Microbiol.">
        <title>Prevotella lacticifex sp. nov., isolated from the rumen of cows.</title>
        <authorList>
            <person name="Shinkai T."/>
            <person name="Ikeyama N."/>
            <person name="Kumagai M."/>
            <person name="Ohmori H."/>
            <person name="Sakamoto M."/>
            <person name="Ohkuma M."/>
            <person name="Mitsumori M."/>
        </authorList>
    </citation>
    <scope>NUCLEOTIDE SEQUENCE</scope>
    <source>
        <strain evidence="4">R5076</strain>
    </source>
</reference>
<comment type="caution">
    <text evidence="4">The sequence shown here is derived from an EMBL/GenBank/DDBJ whole genome shotgun (WGS) entry which is preliminary data.</text>
</comment>
<dbReference type="GO" id="GO:0005975">
    <property type="term" value="P:carbohydrate metabolic process"/>
    <property type="evidence" value="ECO:0007669"/>
    <property type="project" value="TreeGrafter"/>
</dbReference>
<protein>
    <submittedName>
        <fullName evidence="4">9-O-acetylesterase</fullName>
    </submittedName>
</protein>
<feature type="domain" description="Sialate O-acetylesterase" evidence="3">
    <location>
        <begin position="107"/>
        <end position="361"/>
    </location>
</feature>
<evidence type="ECO:0000313" key="5">
    <source>
        <dbReference type="Proteomes" id="UP000825483"/>
    </source>
</evidence>
<keyword evidence="5" id="KW-1185">Reference proteome</keyword>
<dbReference type="SUPFAM" id="SSF52266">
    <property type="entry name" value="SGNH hydrolase"/>
    <property type="match status" value="1"/>
</dbReference>
<dbReference type="Proteomes" id="UP000825483">
    <property type="component" value="Unassembled WGS sequence"/>
</dbReference>
<accession>A0A9R1CC50</accession>
<proteinExistence type="predicted"/>
<keyword evidence="2" id="KW-0732">Signal</keyword>
<keyword evidence="1" id="KW-0378">Hydrolase</keyword>
<dbReference type="RefSeq" id="WP_223928530.1">
    <property type="nucleotide sequence ID" value="NZ_BPTU01000002.1"/>
</dbReference>
<dbReference type="GeneID" id="72466094"/>